<organism evidence="1 2">
    <name type="scientific">Coptis chinensis</name>
    <dbReference type="NCBI Taxonomy" id="261450"/>
    <lineage>
        <taxon>Eukaryota</taxon>
        <taxon>Viridiplantae</taxon>
        <taxon>Streptophyta</taxon>
        <taxon>Embryophyta</taxon>
        <taxon>Tracheophyta</taxon>
        <taxon>Spermatophyta</taxon>
        <taxon>Magnoliopsida</taxon>
        <taxon>Ranunculales</taxon>
        <taxon>Ranunculaceae</taxon>
        <taxon>Coptidoideae</taxon>
        <taxon>Coptis</taxon>
    </lineage>
</organism>
<dbReference type="EMBL" id="JADFTS010000001">
    <property type="protein sequence ID" value="KAF9625026.1"/>
    <property type="molecule type" value="Genomic_DNA"/>
</dbReference>
<evidence type="ECO:0000313" key="1">
    <source>
        <dbReference type="EMBL" id="KAF9625026.1"/>
    </source>
</evidence>
<gene>
    <name evidence="1" type="ORF">IFM89_017098</name>
</gene>
<dbReference type="PANTHER" id="PTHR43456">
    <property type="entry name" value="RIESKE (2FE-2S) DOMAIN-CONTAINING PROTEIN"/>
    <property type="match status" value="1"/>
</dbReference>
<dbReference type="Proteomes" id="UP000631114">
    <property type="component" value="Unassembled WGS sequence"/>
</dbReference>
<comment type="caution">
    <text evidence="1">The sequence shown here is derived from an EMBL/GenBank/DDBJ whole genome shotgun (WGS) entry which is preliminary data.</text>
</comment>
<proteinExistence type="predicted"/>
<reference evidence="1 2" key="1">
    <citation type="submission" date="2020-10" db="EMBL/GenBank/DDBJ databases">
        <title>The Coptis chinensis genome and diversification of protoberbering-type alkaloids.</title>
        <authorList>
            <person name="Wang B."/>
            <person name="Shu S."/>
            <person name="Song C."/>
            <person name="Liu Y."/>
        </authorList>
    </citation>
    <scope>NUCLEOTIDE SEQUENCE [LARGE SCALE GENOMIC DNA]</scope>
    <source>
        <strain evidence="1">HL-2020</strain>
        <tissue evidence="1">Leaf</tissue>
    </source>
</reference>
<dbReference type="PANTHER" id="PTHR43456:SF2">
    <property type="entry name" value="RIESKE (2FE-2S) DOMAIN-CONTAINING PROTEIN"/>
    <property type="match status" value="1"/>
</dbReference>
<sequence length="125" mass="13744">MLSLRVLTPSLRPLFVYSVKLDADNIYISLEDGVPYGASAEIVFSGKAQPVRMIVDEGETGFGFTKRNELINGKTTAIGFLLLLDFELLTGKGLQGNRGSFVSFIWPMDMAYAYKQLSNSVAKLV</sequence>
<keyword evidence="2" id="KW-1185">Reference proteome</keyword>
<dbReference type="SUPFAM" id="SSF103511">
    <property type="entry name" value="Chlorophyll a-b binding protein"/>
    <property type="match status" value="1"/>
</dbReference>
<accession>A0A835IWY0</accession>
<evidence type="ECO:0000313" key="2">
    <source>
        <dbReference type="Proteomes" id="UP000631114"/>
    </source>
</evidence>
<dbReference type="OrthoDB" id="1910064at2759"/>
<dbReference type="AlphaFoldDB" id="A0A835IWY0"/>
<protein>
    <submittedName>
        <fullName evidence="1">Uncharacterized protein</fullName>
    </submittedName>
</protein>
<name>A0A835IWY0_9MAGN</name>